<feature type="region of interest" description="Disordered" evidence="1">
    <location>
        <begin position="1"/>
        <end position="51"/>
    </location>
</feature>
<name>A0ABW4IVR9_9ACTN</name>
<evidence type="ECO:0000313" key="3">
    <source>
        <dbReference type="Proteomes" id="UP001597261"/>
    </source>
</evidence>
<reference evidence="3" key="1">
    <citation type="journal article" date="2019" name="Int. J. Syst. Evol. Microbiol.">
        <title>The Global Catalogue of Microorganisms (GCM) 10K type strain sequencing project: providing services to taxonomists for standard genome sequencing and annotation.</title>
        <authorList>
            <consortium name="The Broad Institute Genomics Platform"/>
            <consortium name="The Broad Institute Genome Sequencing Center for Infectious Disease"/>
            <person name="Wu L."/>
            <person name="Ma J."/>
        </authorList>
    </citation>
    <scope>NUCLEOTIDE SEQUENCE [LARGE SCALE GENOMIC DNA]</scope>
    <source>
        <strain evidence="3">CGMCC 1.12470</strain>
    </source>
</reference>
<dbReference type="Proteomes" id="UP001597261">
    <property type="component" value="Unassembled WGS sequence"/>
</dbReference>
<accession>A0ABW4IVR9</accession>
<evidence type="ECO:0000313" key="2">
    <source>
        <dbReference type="EMBL" id="MFD1660611.1"/>
    </source>
</evidence>
<keyword evidence="3" id="KW-1185">Reference proteome</keyword>
<dbReference type="EMBL" id="JBHUDX010000057">
    <property type="protein sequence ID" value="MFD1660611.1"/>
    <property type="molecule type" value="Genomic_DNA"/>
</dbReference>
<sequence length="51" mass="5519">MVTDWNDPDIGKGKGQFHVYEPKAGKVTPAGELTVRQPRPAVPHGRQAALP</sequence>
<protein>
    <submittedName>
        <fullName evidence="2">Uncharacterized protein</fullName>
    </submittedName>
</protein>
<evidence type="ECO:0000256" key="1">
    <source>
        <dbReference type="SAM" id="MobiDB-lite"/>
    </source>
</evidence>
<organism evidence="2 3">
    <name type="scientific">Streptomyces caeni</name>
    <dbReference type="NCBI Taxonomy" id="2307231"/>
    <lineage>
        <taxon>Bacteria</taxon>
        <taxon>Bacillati</taxon>
        <taxon>Actinomycetota</taxon>
        <taxon>Actinomycetes</taxon>
        <taxon>Kitasatosporales</taxon>
        <taxon>Streptomycetaceae</taxon>
        <taxon>Streptomyces</taxon>
    </lineage>
</organism>
<proteinExistence type="predicted"/>
<gene>
    <name evidence="2" type="ORF">ACFSL4_20965</name>
</gene>
<comment type="caution">
    <text evidence="2">The sequence shown here is derived from an EMBL/GenBank/DDBJ whole genome shotgun (WGS) entry which is preliminary data.</text>
</comment>